<dbReference type="Proteomes" id="UP001178507">
    <property type="component" value="Unassembled WGS sequence"/>
</dbReference>
<comment type="subcellular location">
    <subcellularLocation>
        <location evidence="1">Cell projection</location>
        <location evidence="1">Cilium</location>
    </subcellularLocation>
</comment>
<keyword evidence="2" id="KW-0433">Leucine-rich repeat</keyword>
<protein>
    <submittedName>
        <fullName evidence="6">Uncharacterized protein</fullName>
    </submittedName>
</protein>
<accession>A0AA36JEI4</accession>
<evidence type="ECO:0000256" key="2">
    <source>
        <dbReference type="ARBA" id="ARBA00022614"/>
    </source>
</evidence>
<dbReference type="InterPro" id="IPR025875">
    <property type="entry name" value="Leu-rich_rpt_4"/>
</dbReference>
<keyword evidence="3" id="KW-0677">Repeat</keyword>
<dbReference type="InterPro" id="IPR001611">
    <property type="entry name" value="Leu-rich_rpt"/>
</dbReference>
<dbReference type="InterPro" id="IPR032675">
    <property type="entry name" value="LRR_dom_sf"/>
</dbReference>
<dbReference type="PANTHER" id="PTHR45973">
    <property type="entry name" value="PROTEIN PHOSPHATASE 1 REGULATORY SUBUNIT SDS22-RELATED"/>
    <property type="match status" value="1"/>
</dbReference>
<dbReference type="Gene3D" id="3.80.10.10">
    <property type="entry name" value="Ribonuclease Inhibitor"/>
    <property type="match status" value="2"/>
</dbReference>
<dbReference type="AlphaFoldDB" id="A0AA36JEI4"/>
<reference evidence="6" key="1">
    <citation type="submission" date="2023-08" db="EMBL/GenBank/DDBJ databases">
        <authorList>
            <person name="Chen Y."/>
            <person name="Shah S."/>
            <person name="Dougan E. K."/>
            <person name="Thang M."/>
            <person name="Chan C."/>
        </authorList>
    </citation>
    <scope>NUCLEOTIDE SEQUENCE</scope>
</reference>
<dbReference type="PROSITE" id="PS51450">
    <property type="entry name" value="LRR"/>
    <property type="match status" value="2"/>
</dbReference>
<dbReference type="SMART" id="SM00365">
    <property type="entry name" value="LRR_SD22"/>
    <property type="match status" value="3"/>
</dbReference>
<dbReference type="InterPro" id="IPR050576">
    <property type="entry name" value="Cilia_flagella_integrity"/>
</dbReference>
<organism evidence="6 7">
    <name type="scientific">Effrenium voratum</name>
    <dbReference type="NCBI Taxonomy" id="2562239"/>
    <lineage>
        <taxon>Eukaryota</taxon>
        <taxon>Sar</taxon>
        <taxon>Alveolata</taxon>
        <taxon>Dinophyceae</taxon>
        <taxon>Suessiales</taxon>
        <taxon>Symbiodiniaceae</taxon>
        <taxon>Effrenium</taxon>
    </lineage>
</organism>
<sequence>MSEGLLRLLEANGLREEVLDDYCCMRTLSYFPKLHSAARLLRSSGLTSLDGASIPLEEATVDSSASLPSHWVAFQVCLIQQDGSRQLACGKADTESKDMRKIEGLERCSELQRLLLNENAIEKIEGLQHCRKLQKLYLPFNCIKEIGDGLAGLENLEVLWLAGNQLSSLQGLCTPNLTELNAASNRLSSVVGALEHLPLKSLNLAGNQLCSFKEILDIARRTELCSLSFADPDFGENPICSLCNYQTYTLYHLPKLQVHDQMHVTAEAHSLAQAAFAKKRLYYNMRIKTLKRQATDCLRAAKVIDEARRRALGEDLEMAARAVRRADACRRSREAVDIDDRDAERRVRLCEVELADADLAMERLAKLLDAELAQQIRSLLLELQSGGNVRFEPGGEDLWVSQIQQLVLSRFRPAEFQGFGFDRIKLGQVIRLHHRSLRLHFDQLVQRLGGDELEHLFYVPKPGNALEELRQVAELGPADFFAEQLAAQKDAEPEVAEALEPESEESRCRKSPARRRAQVAPVSQRVETAARCCSQIRCAWQRPGACTSRVRARWARPWLARCSVHSACAVRSQQAVPALALGACC</sequence>
<dbReference type="EMBL" id="CAUJNA010003530">
    <property type="protein sequence ID" value="CAJ1404219.1"/>
    <property type="molecule type" value="Genomic_DNA"/>
</dbReference>
<name>A0AA36JEI4_9DINO</name>
<gene>
    <name evidence="6" type="ORF">EVOR1521_LOCUS26714</name>
</gene>
<evidence type="ECO:0000256" key="3">
    <source>
        <dbReference type="ARBA" id="ARBA00022737"/>
    </source>
</evidence>
<keyword evidence="5" id="KW-0966">Cell projection</keyword>
<evidence type="ECO:0000256" key="4">
    <source>
        <dbReference type="ARBA" id="ARBA00023069"/>
    </source>
</evidence>
<evidence type="ECO:0000256" key="1">
    <source>
        <dbReference type="ARBA" id="ARBA00004138"/>
    </source>
</evidence>
<dbReference type="Pfam" id="PF12799">
    <property type="entry name" value="LRR_4"/>
    <property type="match status" value="1"/>
</dbReference>
<evidence type="ECO:0000313" key="7">
    <source>
        <dbReference type="Proteomes" id="UP001178507"/>
    </source>
</evidence>
<dbReference type="SUPFAM" id="SSF52075">
    <property type="entry name" value="Outer arm dynein light chain 1"/>
    <property type="match status" value="1"/>
</dbReference>
<keyword evidence="4" id="KW-0969">Cilium</keyword>
<evidence type="ECO:0000313" key="6">
    <source>
        <dbReference type="EMBL" id="CAJ1404219.1"/>
    </source>
</evidence>
<evidence type="ECO:0000256" key="5">
    <source>
        <dbReference type="ARBA" id="ARBA00023273"/>
    </source>
</evidence>
<dbReference type="PANTHER" id="PTHR45973:SF9">
    <property type="entry name" value="LEUCINE-RICH REPEAT-CONTAINING PROTEIN 46"/>
    <property type="match status" value="1"/>
</dbReference>
<keyword evidence="7" id="KW-1185">Reference proteome</keyword>
<comment type="caution">
    <text evidence="6">The sequence shown here is derived from an EMBL/GenBank/DDBJ whole genome shotgun (WGS) entry which is preliminary data.</text>
</comment>
<proteinExistence type="predicted"/>